<feature type="region of interest" description="Disordered" evidence="6">
    <location>
        <begin position="29"/>
        <end position="59"/>
    </location>
</feature>
<comment type="similarity">
    <text evidence="2 5">Belongs to the RxLR effector family.</text>
</comment>
<dbReference type="Proteomes" id="UP000054532">
    <property type="component" value="Unassembled WGS sequence"/>
</dbReference>
<accession>W2NSX4</accession>
<evidence type="ECO:0000313" key="7">
    <source>
        <dbReference type="EMBL" id="ETM51063.1"/>
    </source>
</evidence>
<evidence type="ECO:0000256" key="1">
    <source>
        <dbReference type="ARBA" id="ARBA00004613"/>
    </source>
</evidence>
<evidence type="ECO:0000256" key="6">
    <source>
        <dbReference type="SAM" id="MobiDB-lite"/>
    </source>
</evidence>
<feature type="signal peptide" evidence="5">
    <location>
        <begin position="1"/>
        <end position="22"/>
    </location>
</feature>
<evidence type="ECO:0000256" key="2">
    <source>
        <dbReference type="ARBA" id="ARBA00010400"/>
    </source>
</evidence>
<keyword evidence="3 5" id="KW-0964">Secreted</keyword>
<gene>
    <name evidence="7" type="ORF">L914_05003</name>
</gene>
<sequence length="123" mass="13695">MRVIHVVLLVLASCSTIATVEGTGEIKSLTTSTHSTNGDRRFLKGSKGATESFRTDEERAFTPSKIGQHPKRTKFSDFPGIKQLSKVGNYLREKGRKFEKFILSQHHQGNSASHPTSWANMFS</sequence>
<reference evidence="7" key="1">
    <citation type="submission" date="2013-11" db="EMBL/GenBank/DDBJ databases">
        <title>The Genome Sequence of Phytophthora parasitica IAC_01/95.</title>
        <authorList>
            <consortium name="The Broad Institute Genomics Platform"/>
            <person name="Russ C."/>
            <person name="Tyler B."/>
            <person name="Panabieres F."/>
            <person name="Shan W."/>
            <person name="Tripathy S."/>
            <person name="Grunwald N."/>
            <person name="Machado M."/>
            <person name="Johnson C.S."/>
            <person name="Arredondo F."/>
            <person name="Hong C."/>
            <person name="Coffey M."/>
            <person name="Young S.K."/>
            <person name="Zeng Q."/>
            <person name="Gargeya S."/>
            <person name="Fitzgerald M."/>
            <person name="Abouelleil A."/>
            <person name="Alvarado L."/>
            <person name="Chapman S.B."/>
            <person name="Gainer-Dewar J."/>
            <person name="Goldberg J."/>
            <person name="Griggs A."/>
            <person name="Gujja S."/>
            <person name="Hansen M."/>
            <person name="Howarth C."/>
            <person name="Imamovic A."/>
            <person name="Ireland A."/>
            <person name="Larimer J."/>
            <person name="McCowan C."/>
            <person name="Murphy C."/>
            <person name="Pearson M."/>
            <person name="Poon T.W."/>
            <person name="Priest M."/>
            <person name="Roberts A."/>
            <person name="Saif S."/>
            <person name="Shea T."/>
            <person name="Sykes S."/>
            <person name="Wortman J."/>
            <person name="Nusbaum C."/>
            <person name="Birren B."/>
        </authorList>
    </citation>
    <scope>NUCLEOTIDE SEQUENCE [LARGE SCALE GENOMIC DNA]</scope>
    <source>
        <strain evidence="7">IAC_01/95</strain>
    </source>
</reference>
<organism evidence="7">
    <name type="scientific">Phytophthora nicotianae</name>
    <name type="common">Potato buckeye rot agent</name>
    <name type="synonym">Phytophthora parasitica</name>
    <dbReference type="NCBI Taxonomy" id="4792"/>
    <lineage>
        <taxon>Eukaryota</taxon>
        <taxon>Sar</taxon>
        <taxon>Stramenopiles</taxon>
        <taxon>Oomycota</taxon>
        <taxon>Peronosporomycetes</taxon>
        <taxon>Peronosporales</taxon>
        <taxon>Peronosporaceae</taxon>
        <taxon>Phytophthora</taxon>
    </lineage>
</organism>
<proteinExistence type="inferred from homology"/>
<comment type="domain">
    <text evidence="5">The RxLR-dEER motif acts to carry the protein into the host cell cytoplasm through binding to cell surface phosphatidylinositol-3-phosphate.</text>
</comment>
<comment type="subcellular location">
    <subcellularLocation>
        <location evidence="1 5">Secreted</location>
    </subcellularLocation>
</comment>
<dbReference type="Pfam" id="PF16810">
    <property type="entry name" value="RXLR"/>
    <property type="match status" value="1"/>
</dbReference>
<dbReference type="EMBL" id="KI691877">
    <property type="protein sequence ID" value="ETM51063.1"/>
    <property type="molecule type" value="Genomic_DNA"/>
</dbReference>
<feature type="chain" id="PRO_5004822202" description="RxLR effector protein" evidence="5">
    <location>
        <begin position="23"/>
        <end position="123"/>
    </location>
</feature>
<evidence type="ECO:0000256" key="3">
    <source>
        <dbReference type="ARBA" id="ARBA00022525"/>
    </source>
</evidence>
<name>W2NSX4_PHYNI</name>
<comment type="function">
    <text evidence="5">Effector that suppresses plant defense responses during pathogen infection.</text>
</comment>
<protein>
    <recommendedName>
        <fullName evidence="5">RxLR effector protein</fullName>
    </recommendedName>
</protein>
<dbReference type="InterPro" id="IPR031825">
    <property type="entry name" value="RXLR"/>
</dbReference>
<keyword evidence="4 5" id="KW-0732">Signal</keyword>
<evidence type="ECO:0000256" key="4">
    <source>
        <dbReference type="ARBA" id="ARBA00022729"/>
    </source>
</evidence>
<evidence type="ECO:0000256" key="5">
    <source>
        <dbReference type="RuleBase" id="RU367124"/>
    </source>
</evidence>
<dbReference type="VEuPathDB" id="FungiDB:PPTG_22513"/>
<dbReference type="AlphaFoldDB" id="W2NSX4"/>